<dbReference type="Proteomes" id="UP001220256">
    <property type="component" value="Unassembled WGS sequence"/>
</dbReference>
<evidence type="ECO:0000313" key="3">
    <source>
        <dbReference type="Proteomes" id="UP001220256"/>
    </source>
</evidence>
<accession>A0ABQ8WD70</accession>
<keyword evidence="3" id="KW-1185">Reference proteome</keyword>
<evidence type="ECO:0000313" key="2">
    <source>
        <dbReference type="EMBL" id="KAJ5264597.1"/>
    </source>
</evidence>
<proteinExistence type="predicted"/>
<reference evidence="2 3" key="1">
    <citation type="journal article" date="2023" name="IMA Fungus">
        <title>Comparative genomic study of the Penicillium genus elucidates a diverse pangenome and 15 lateral gene transfer events.</title>
        <authorList>
            <person name="Petersen C."/>
            <person name="Sorensen T."/>
            <person name="Nielsen M.R."/>
            <person name="Sondergaard T.E."/>
            <person name="Sorensen J.L."/>
            <person name="Fitzpatrick D.A."/>
            <person name="Frisvad J.C."/>
            <person name="Nielsen K.L."/>
        </authorList>
    </citation>
    <scope>NUCLEOTIDE SEQUENCE [LARGE SCALE GENOMIC DNA]</scope>
    <source>
        <strain evidence="2 3">IBT 3361</strain>
    </source>
</reference>
<feature type="domain" description="F-box" evidence="1">
    <location>
        <begin position="32"/>
        <end position="59"/>
    </location>
</feature>
<comment type="caution">
    <text evidence="2">The sequence shown here is derived from an EMBL/GenBank/DDBJ whole genome shotgun (WGS) entry which is preliminary data.</text>
</comment>
<protein>
    <recommendedName>
        <fullName evidence="1">F-box domain-containing protein</fullName>
    </recommendedName>
</protein>
<sequence length="111" mass="12918">MQVVHGLSVENQENFQRQHQSEFARSHDAHHPVNILALPIELLYDALDYLSTEDLVSFAFCRWDLFQTLIGFLERKARPSLQGLGLLGTLFEEQWPKKWLRIIVPICARSE</sequence>
<gene>
    <name evidence="2" type="ORF">N7505_007390</name>
</gene>
<dbReference type="PROSITE" id="PS50181">
    <property type="entry name" value="FBOX"/>
    <property type="match status" value="1"/>
</dbReference>
<organism evidence="2 3">
    <name type="scientific">Penicillium chrysogenum</name>
    <name type="common">Penicillium notatum</name>
    <dbReference type="NCBI Taxonomy" id="5076"/>
    <lineage>
        <taxon>Eukaryota</taxon>
        <taxon>Fungi</taxon>
        <taxon>Dikarya</taxon>
        <taxon>Ascomycota</taxon>
        <taxon>Pezizomycotina</taxon>
        <taxon>Eurotiomycetes</taxon>
        <taxon>Eurotiomycetidae</taxon>
        <taxon>Eurotiales</taxon>
        <taxon>Aspergillaceae</taxon>
        <taxon>Penicillium</taxon>
        <taxon>Penicillium chrysogenum species complex</taxon>
    </lineage>
</organism>
<dbReference type="InterPro" id="IPR001810">
    <property type="entry name" value="F-box_dom"/>
</dbReference>
<evidence type="ECO:0000259" key="1">
    <source>
        <dbReference type="PROSITE" id="PS50181"/>
    </source>
</evidence>
<dbReference type="EMBL" id="JAPVEB010000004">
    <property type="protein sequence ID" value="KAJ5264597.1"/>
    <property type="molecule type" value="Genomic_DNA"/>
</dbReference>
<name>A0ABQ8WD70_PENCH</name>